<protein>
    <submittedName>
        <fullName evidence="1">Uncharacterized protein</fullName>
    </submittedName>
</protein>
<organism evidence="1 2">
    <name type="scientific">Tsukamurella sputi</name>
    <dbReference type="NCBI Taxonomy" id="2591848"/>
    <lineage>
        <taxon>Bacteria</taxon>
        <taxon>Bacillati</taxon>
        <taxon>Actinomycetota</taxon>
        <taxon>Actinomycetes</taxon>
        <taxon>Mycobacteriales</taxon>
        <taxon>Tsukamurellaceae</taxon>
        <taxon>Tsukamurella</taxon>
    </lineage>
</organism>
<gene>
    <name evidence="1" type="ORF">FK268_16430</name>
</gene>
<evidence type="ECO:0000313" key="2">
    <source>
        <dbReference type="Proteomes" id="UP000319792"/>
    </source>
</evidence>
<accession>A0A5C5RJV2</accession>
<sequence length="90" mass="10199">MRFDDHLRVLAARLREFRRNHIEMYERHQILLEPWTHEILHWGADGTLHGSIVAGRARPPVSRGGWCPCRSIDAVAGDADDLTDIGGRCA</sequence>
<reference evidence="1 2" key="2">
    <citation type="submission" date="2019-08" db="EMBL/GenBank/DDBJ databases">
        <title>Tsukamurella conjunctivitidis sp. nov., Tsukamurella assacharolytica sp. nov. and Tsukamurella sputae sp. nov. isolated from patients with conjunctivitis, bacteraemia (lymphoma) and respiratory infection (sputum) in Hong Kong.</title>
        <authorList>
            <person name="Fok K.M.N."/>
            <person name="Fong J.Y.H."/>
        </authorList>
    </citation>
    <scope>NUCLEOTIDE SEQUENCE [LARGE SCALE GENOMIC DNA]</scope>
    <source>
        <strain evidence="1 2">HKU70</strain>
    </source>
</reference>
<proteinExistence type="predicted"/>
<dbReference type="AlphaFoldDB" id="A0A5C5RJV2"/>
<dbReference type="EMBL" id="VIGV01000005">
    <property type="protein sequence ID" value="TWS22980.1"/>
    <property type="molecule type" value="Genomic_DNA"/>
</dbReference>
<dbReference type="Proteomes" id="UP000319792">
    <property type="component" value="Unassembled WGS sequence"/>
</dbReference>
<evidence type="ECO:0000313" key="1">
    <source>
        <dbReference type="EMBL" id="TWS22980.1"/>
    </source>
</evidence>
<dbReference type="OrthoDB" id="4773961at2"/>
<keyword evidence="2" id="KW-1185">Reference proteome</keyword>
<reference evidence="1 2" key="1">
    <citation type="submission" date="2019-06" db="EMBL/GenBank/DDBJ databases">
        <authorList>
            <person name="Teng J.L.L."/>
            <person name="Lee H.H."/>
            <person name="Lau S.K.P."/>
            <person name="Woo P.C.Y."/>
        </authorList>
    </citation>
    <scope>NUCLEOTIDE SEQUENCE [LARGE SCALE GENOMIC DNA]</scope>
    <source>
        <strain evidence="1 2">HKU70</strain>
    </source>
</reference>
<comment type="caution">
    <text evidence="1">The sequence shown here is derived from an EMBL/GenBank/DDBJ whole genome shotgun (WGS) entry which is preliminary data.</text>
</comment>
<dbReference type="RefSeq" id="WP_146436017.1">
    <property type="nucleotide sequence ID" value="NZ_VIGV01000005.1"/>
</dbReference>
<name>A0A5C5RJV2_9ACTN</name>